<evidence type="ECO:0000256" key="2">
    <source>
        <dbReference type="ARBA" id="ARBA00023002"/>
    </source>
</evidence>
<dbReference type="InterPro" id="IPR036291">
    <property type="entry name" value="NAD(P)-bd_dom_sf"/>
</dbReference>
<dbReference type="PANTHER" id="PTHR44229:SF4">
    <property type="entry name" value="15-HYDROXYPROSTAGLANDIN DEHYDROGENASE [NAD(+)]"/>
    <property type="match status" value="1"/>
</dbReference>
<gene>
    <name evidence="3" type="ORF">M501DRAFT_976725</name>
</gene>
<dbReference type="Proteomes" id="UP000799429">
    <property type="component" value="Unassembled WGS sequence"/>
</dbReference>
<comment type="similarity">
    <text evidence="1">Belongs to the short-chain dehydrogenases/reductases (SDR) family.</text>
</comment>
<accession>A0A9P4SB59</accession>
<dbReference type="GO" id="GO:0016616">
    <property type="term" value="F:oxidoreductase activity, acting on the CH-OH group of donors, NAD or NADP as acceptor"/>
    <property type="evidence" value="ECO:0007669"/>
    <property type="project" value="TreeGrafter"/>
</dbReference>
<name>A0A9P4SB59_9PEZI</name>
<comment type="caution">
    <text evidence="3">The sequence shown here is derived from an EMBL/GenBank/DDBJ whole genome shotgun (WGS) entry which is preliminary data.</text>
</comment>
<dbReference type="PRINTS" id="PR00081">
    <property type="entry name" value="GDHRDH"/>
</dbReference>
<evidence type="ECO:0000313" key="4">
    <source>
        <dbReference type="Proteomes" id="UP000799429"/>
    </source>
</evidence>
<keyword evidence="4" id="KW-1185">Reference proteome</keyword>
<dbReference type="OrthoDB" id="417891at2759"/>
<dbReference type="Pfam" id="PF00106">
    <property type="entry name" value="adh_short"/>
    <property type="match status" value="1"/>
</dbReference>
<dbReference type="PANTHER" id="PTHR44229">
    <property type="entry name" value="15-HYDROXYPROSTAGLANDIN DEHYDROGENASE [NAD(+)]"/>
    <property type="match status" value="1"/>
</dbReference>
<dbReference type="SUPFAM" id="SSF51735">
    <property type="entry name" value="NAD(P)-binding Rossmann-fold domains"/>
    <property type="match status" value="1"/>
</dbReference>
<dbReference type="EMBL" id="MU006097">
    <property type="protein sequence ID" value="KAF2838383.1"/>
    <property type="molecule type" value="Genomic_DNA"/>
</dbReference>
<sequence length="294" mass="32666">MPPFEKLTARTVIVTGEANGIGAQTIRTFHEQGTNVVIAHLPATREAAETLIDSLSDRSRFMFVLTDILDWENMKALFETTIVRFNQVDIVVANAGVMETQEFFNFETDEDGELKEPNETYKVIDINLKGTMNTLRLALHYMRSSSIILISPTSGYFGSTGVVCYVASKHGVVGLLRASQRAAEAFGVRLNPVASFFTPTHITGSYAERWKAKGLHANTVKNVTEEIVKTARDISVRGQCYLVAGQQTREIESARTKLTLEWLGEEMANLLIQGGKFFDELGGYPLPKPRVDQQ</sequence>
<protein>
    <submittedName>
        <fullName evidence="3">NAD(P)-binding protein</fullName>
    </submittedName>
</protein>
<reference evidence="3" key="1">
    <citation type="journal article" date="2020" name="Stud. Mycol.">
        <title>101 Dothideomycetes genomes: a test case for predicting lifestyles and emergence of pathogens.</title>
        <authorList>
            <person name="Haridas S."/>
            <person name="Albert R."/>
            <person name="Binder M."/>
            <person name="Bloem J."/>
            <person name="Labutti K."/>
            <person name="Salamov A."/>
            <person name="Andreopoulos B."/>
            <person name="Baker S."/>
            <person name="Barry K."/>
            <person name="Bills G."/>
            <person name="Bluhm B."/>
            <person name="Cannon C."/>
            <person name="Castanera R."/>
            <person name="Culley D."/>
            <person name="Daum C."/>
            <person name="Ezra D."/>
            <person name="Gonzalez J."/>
            <person name="Henrissat B."/>
            <person name="Kuo A."/>
            <person name="Liang C."/>
            <person name="Lipzen A."/>
            <person name="Lutzoni F."/>
            <person name="Magnuson J."/>
            <person name="Mondo S."/>
            <person name="Nolan M."/>
            <person name="Ohm R."/>
            <person name="Pangilinan J."/>
            <person name="Park H.-J."/>
            <person name="Ramirez L."/>
            <person name="Alfaro M."/>
            <person name="Sun H."/>
            <person name="Tritt A."/>
            <person name="Yoshinaga Y."/>
            <person name="Zwiers L.-H."/>
            <person name="Turgeon B."/>
            <person name="Goodwin S."/>
            <person name="Spatafora J."/>
            <person name="Crous P."/>
            <person name="Grigoriev I."/>
        </authorList>
    </citation>
    <scope>NUCLEOTIDE SEQUENCE</scope>
    <source>
        <strain evidence="3">CBS 101060</strain>
    </source>
</reference>
<keyword evidence="2" id="KW-0560">Oxidoreductase</keyword>
<dbReference type="GO" id="GO:0005737">
    <property type="term" value="C:cytoplasm"/>
    <property type="evidence" value="ECO:0007669"/>
    <property type="project" value="TreeGrafter"/>
</dbReference>
<organism evidence="3 4">
    <name type="scientific">Patellaria atrata CBS 101060</name>
    <dbReference type="NCBI Taxonomy" id="1346257"/>
    <lineage>
        <taxon>Eukaryota</taxon>
        <taxon>Fungi</taxon>
        <taxon>Dikarya</taxon>
        <taxon>Ascomycota</taxon>
        <taxon>Pezizomycotina</taxon>
        <taxon>Dothideomycetes</taxon>
        <taxon>Dothideomycetes incertae sedis</taxon>
        <taxon>Patellariales</taxon>
        <taxon>Patellariaceae</taxon>
        <taxon>Patellaria</taxon>
    </lineage>
</organism>
<evidence type="ECO:0000313" key="3">
    <source>
        <dbReference type="EMBL" id="KAF2838383.1"/>
    </source>
</evidence>
<dbReference type="Gene3D" id="3.40.50.720">
    <property type="entry name" value="NAD(P)-binding Rossmann-like Domain"/>
    <property type="match status" value="1"/>
</dbReference>
<evidence type="ECO:0000256" key="1">
    <source>
        <dbReference type="ARBA" id="ARBA00006484"/>
    </source>
</evidence>
<dbReference type="AlphaFoldDB" id="A0A9P4SB59"/>
<dbReference type="InterPro" id="IPR002347">
    <property type="entry name" value="SDR_fam"/>
</dbReference>
<proteinExistence type="inferred from homology"/>